<feature type="domain" description="PiggyBac transposable element-derived protein" evidence="1">
    <location>
        <begin position="66"/>
        <end position="131"/>
    </location>
</feature>
<evidence type="ECO:0000313" key="2">
    <source>
        <dbReference type="EMBL" id="KAJ8889549.1"/>
    </source>
</evidence>
<name>A0ABQ9HYU9_9NEOP</name>
<gene>
    <name evidence="2" type="ORF">PR048_009048</name>
</gene>
<organism evidence="2 3">
    <name type="scientific">Dryococelus australis</name>
    <dbReference type="NCBI Taxonomy" id="614101"/>
    <lineage>
        <taxon>Eukaryota</taxon>
        <taxon>Metazoa</taxon>
        <taxon>Ecdysozoa</taxon>
        <taxon>Arthropoda</taxon>
        <taxon>Hexapoda</taxon>
        <taxon>Insecta</taxon>
        <taxon>Pterygota</taxon>
        <taxon>Neoptera</taxon>
        <taxon>Polyneoptera</taxon>
        <taxon>Phasmatodea</taxon>
        <taxon>Verophasmatodea</taxon>
        <taxon>Anareolatae</taxon>
        <taxon>Phasmatidae</taxon>
        <taxon>Eurycanthinae</taxon>
        <taxon>Dryococelus</taxon>
    </lineage>
</organism>
<dbReference type="EMBL" id="JARBHB010000003">
    <property type="protein sequence ID" value="KAJ8889549.1"/>
    <property type="molecule type" value="Genomic_DNA"/>
</dbReference>
<reference evidence="2 3" key="1">
    <citation type="submission" date="2023-02" db="EMBL/GenBank/DDBJ databases">
        <title>LHISI_Scaffold_Assembly.</title>
        <authorList>
            <person name="Stuart O.P."/>
            <person name="Cleave R."/>
            <person name="Magrath M.J.L."/>
            <person name="Mikheyev A.S."/>
        </authorList>
    </citation>
    <scope>NUCLEOTIDE SEQUENCE [LARGE SCALE GENOMIC DNA]</scope>
    <source>
        <strain evidence="2">Daus_M_001</strain>
        <tissue evidence="2">Leg muscle</tissue>
    </source>
</reference>
<sequence>MSFPSVHENQTYRLVTASKFGGFLIPRHMAKYILANPHTEHKTKIRVLGLSMYLSVNGKAKDETFIPLFEQLLEEKTTFVGTLCKNKEEIPKEMMPNKCREIHSSVFCFADNLTLVSYVPKKIQFSYNYFVNASLQNQKGNEQKP</sequence>
<dbReference type="InterPro" id="IPR029526">
    <property type="entry name" value="PGBD"/>
</dbReference>
<keyword evidence="3" id="KW-1185">Reference proteome</keyword>
<proteinExistence type="predicted"/>
<evidence type="ECO:0000313" key="3">
    <source>
        <dbReference type="Proteomes" id="UP001159363"/>
    </source>
</evidence>
<comment type="caution">
    <text evidence="2">The sequence shown here is derived from an EMBL/GenBank/DDBJ whole genome shotgun (WGS) entry which is preliminary data.</text>
</comment>
<protein>
    <recommendedName>
        <fullName evidence="1">PiggyBac transposable element-derived protein domain-containing protein</fullName>
    </recommendedName>
</protein>
<dbReference type="Pfam" id="PF13843">
    <property type="entry name" value="DDE_Tnp_1_7"/>
    <property type="match status" value="1"/>
</dbReference>
<accession>A0ABQ9HYU9</accession>
<dbReference type="Proteomes" id="UP001159363">
    <property type="component" value="Chromosome 3"/>
</dbReference>
<evidence type="ECO:0000259" key="1">
    <source>
        <dbReference type="Pfam" id="PF13843"/>
    </source>
</evidence>